<accession>A0A8J7GPV2</accession>
<evidence type="ECO:0000256" key="1">
    <source>
        <dbReference type="SAM" id="SignalP"/>
    </source>
</evidence>
<dbReference type="InterPro" id="IPR052025">
    <property type="entry name" value="Xyloglucanase_GH74"/>
</dbReference>
<dbReference type="SUPFAM" id="SSF50939">
    <property type="entry name" value="Sialidases"/>
    <property type="match status" value="1"/>
</dbReference>
<evidence type="ECO:0000313" key="2">
    <source>
        <dbReference type="EMBL" id="MBG6135778.1"/>
    </source>
</evidence>
<name>A0A8J7GPV2_9ACTN</name>
<keyword evidence="1" id="KW-0732">Signal</keyword>
<gene>
    <name evidence="2" type="ORF">IW245_001972</name>
</gene>
<organism evidence="2 3">
    <name type="scientific">Longispora fulva</name>
    <dbReference type="NCBI Taxonomy" id="619741"/>
    <lineage>
        <taxon>Bacteria</taxon>
        <taxon>Bacillati</taxon>
        <taxon>Actinomycetota</taxon>
        <taxon>Actinomycetes</taxon>
        <taxon>Micromonosporales</taxon>
        <taxon>Micromonosporaceae</taxon>
        <taxon>Longispora</taxon>
    </lineage>
</organism>
<dbReference type="Gene3D" id="2.130.10.10">
    <property type="entry name" value="YVTN repeat-like/Quinoprotein amine dehydrogenase"/>
    <property type="match status" value="3"/>
</dbReference>
<dbReference type="GO" id="GO:0010411">
    <property type="term" value="P:xyloglucan metabolic process"/>
    <property type="evidence" value="ECO:0007669"/>
    <property type="project" value="TreeGrafter"/>
</dbReference>
<dbReference type="InterPro" id="IPR036278">
    <property type="entry name" value="Sialidase_sf"/>
</dbReference>
<dbReference type="SUPFAM" id="SSF110296">
    <property type="entry name" value="Oligoxyloglucan reducing end-specific cellobiohydrolase"/>
    <property type="match status" value="1"/>
</dbReference>
<evidence type="ECO:0008006" key="4">
    <source>
        <dbReference type="Google" id="ProtNLM"/>
    </source>
</evidence>
<sequence>MRILSRRRLAVVLGVTLAAAMLGATGAHAEDDEGGIHHPEDATGDKVMAADQFQTMRAAPGDTVNEAALFAGQAAGQKLPSLRGVWNELTDMPYQSDSPDYRDPNWSNSGAGSGFVGGRISALATDGAYVYAGAADGGVWRSRDHGDNWTPIFDKQSVLAIGAVAVNPVDHSVWVGTGEANNSGDTYGGDGIYRSADYGRTWDRVGASYFGLRTSRIVFDGAGHVYAGTSFGLLRHDLSGYATPWTTVLAPGTGDRPSFTTDVRVRPGTSGKTVVATIAARGLRTGPQNGFWQSTDSGATFVQQTTTGDLTNAGIGRTTFSWDATGVSLYAVVQNPASTGTLTGVFRSVSGDPAGPWTKVADTASLTAAGAQGCGGCQGWYDQYIGVDPADPAHLYMGLEDIYESSDRGATWQVIGPYWNFGLPCWNADPTLNTCPPTTHADQHAVTVAPDGTAYFGNDGGVYSRPASLRRVVKWDNHNKTLHALQYYSVGVGKVAGGDAVWGGLQDNGNSLLLPGAAQQVSPSGGDGGQVIVDPHDGNRAVNEYVNLTTYYTTTGGKSTGGEAFTTMSPSCGNPMGDLPALCDPNTLFIAPFAADPGNIEHWVAGGRYIWDNTKGFTGTCGAAACDWTMVHDTGAQTTAVATAGGVTYAGWQLKGTPYKSGIDTNAGGIWHRLATPNLPNRYVTSFLIDPAHPANVTVTYGGYTDAFTAGGGKGHVFTSTDSGATWIDVTGNLPDLPTISVVHWQGKLIAATDAGVYASLDGAPGSWYQLGILLPNAASMQLTVAPDGDYLLLATHGRGIWTLGRHHGRNHDDLSDD</sequence>
<dbReference type="InterPro" id="IPR015943">
    <property type="entry name" value="WD40/YVTN_repeat-like_dom_sf"/>
</dbReference>
<feature type="signal peptide" evidence="1">
    <location>
        <begin position="1"/>
        <end position="29"/>
    </location>
</feature>
<dbReference type="Proteomes" id="UP000622552">
    <property type="component" value="Unassembled WGS sequence"/>
</dbReference>
<keyword evidence="3" id="KW-1185">Reference proteome</keyword>
<reference evidence="2" key="1">
    <citation type="submission" date="2020-11" db="EMBL/GenBank/DDBJ databases">
        <title>Sequencing the genomes of 1000 actinobacteria strains.</title>
        <authorList>
            <person name="Klenk H.-P."/>
        </authorList>
    </citation>
    <scope>NUCLEOTIDE SEQUENCE</scope>
    <source>
        <strain evidence="2">DSM 45356</strain>
    </source>
</reference>
<dbReference type="EMBL" id="JADOUF010000001">
    <property type="protein sequence ID" value="MBG6135778.1"/>
    <property type="molecule type" value="Genomic_DNA"/>
</dbReference>
<dbReference type="RefSeq" id="WP_197002842.1">
    <property type="nucleotide sequence ID" value="NZ_BONS01000002.1"/>
</dbReference>
<dbReference type="PANTHER" id="PTHR43739">
    <property type="entry name" value="XYLOGLUCANASE (EUROFUNG)"/>
    <property type="match status" value="1"/>
</dbReference>
<proteinExistence type="predicted"/>
<comment type="caution">
    <text evidence="2">The sequence shown here is derived from an EMBL/GenBank/DDBJ whole genome shotgun (WGS) entry which is preliminary data.</text>
</comment>
<dbReference type="AlphaFoldDB" id="A0A8J7GPV2"/>
<dbReference type="InterPro" id="IPR006311">
    <property type="entry name" value="TAT_signal"/>
</dbReference>
<dbReference type="PANTHER" id="PTHR43739:SF5">
    <property type="entry name" value="EXO-ALPHA-SIALIDASE"/>
    <property type="match status" value="1"/>
</dbReference>
<protein>
    <recommendedName>
        <fullName evidence="4">Glycosyl hydrolase</fullName>
    </recommendedName>
</protein>
<evidence type="ECO:0000313" key="3">
    <source>
        <dbReference type="Proteomes" id="UP000622552"/>
    </source>
</evidence>
<dbReference type="PROSITE" id="PS51318">
    <property type="entry name" value="TAT"/>
    <property type="match status" value="1"/>
</dbReference>
<feature type="chain" id="PRO_5035216521" description="Glycosyl hydrolase" evidence="1">
    <location>
        <begin position="30"/>
        <end position="818"/>
    </location>
</feature>